<keyword evidence="3" id="KW-0862">Zinc</keyword>
<keyword evidence="2 4" id="KW-0863">Zinc-finger</keyword>
<reference evidence="6 7" key="1">
    <citation type="journal article" date="2014" name="Am. J. Bot.">
        <title>Genome assembly and annotation for red clover (Trifolium pratense; Fabaceae).</title>
        <authorList>
            <person name="Istvanek J."/>
            <person name="Jaros M."/>
            <person name="Krenek A."/>
            <person name="Repkova J."/>
        </authorList>
    </citation>
    <scope>NUCLEOTIDE SEQUENCE [LARGE SCALE GENOMIC DNA]</scope>
    <source>
        <strain evidence="7">cv. Tatra</strain>
        <tissue evidence="6">Young leaves</tissue>
    </source>
</reference>
<dbReference type="PROSITE" id="PS50119">
    <property type="entry name" value="ZF_BBOX"/>
    <property type="match status" value="1"/>
</dbReference>
<dbReference type="Gramene" id="Tp57577_TGAC_v2_mRNA5090">
    <property type="protein sequence ID" value="Tp57577_TGAC_v2_mRNA5090"/>
    <property type="gene ID" value="Tp57577_TGAC_v2_gene4924"/>
</dbReference>
<dbReference type="InterPro" id="IPR000315">
    <property type="entry name" value="Znf_B-box"/>
</dbReference>
<protein>
    <submittedName>
        <fullName evidence="6">CONSTANS-like zinc finger protein</fullName>
    </submittedName>
</protein>
<dbReference type="EMBL" id="ASHM01014751">
    <property type="protein sequence ID" value="PNX96679.1"/>
    <property type="molecule type" value="Genomic_DNA"/>
</dbReference>
<evidence type="ECO:0000256" key="2">
    <source>
        <dbReference type="ARBA" id="ARBA00022771"/>
    </source>
</evidence>
<organism evidence="6 7">
    <name type="scientific">Trifolium pratense</name>
    <name type="common">Red clover</name>
    <dbReference type="NCBI Taxonomy" id="57577"/>
    <lineage>
        <taxon>Eukaryota</taxon>
        <taxon>Viridiplantae</taxon>
        <taxon>Streptophyta</taxon>
        <taxon>Embryophyta</taxon>
        <taxon>Tracheophyta</taxon>
        <taxon>Spermatophyta</taxon>
        <taxon>Magnoliopsida</taxon>
        <taxon>eudicotyledons</taxon>
        <taxon>Gunneridae</taxon>
        <taxon>Pentapetalae</taxon>
        <taxon>rosids</taxon>
        <taxon>fabids</taxon>
        <taxon>Fabales</taxon>
        <taxon>Fabaceae</taxon>
        <taxon>Papilionoideae</taxon>
        <taxon>50 kb inversion clade</taxon>
        <taxon>NPAAA clade</taxon>
        <taxon>Hologalegina</taxon>
        <taxon>IRL clade</taxon>
        <taxon>Trifolieae</taxon>
        <taxon>Trifolium</taxon>
    </lineage>
</organism>
<evidence type="ECO:0000313" key="6">
    <source>
        <dbReference type="EMBL" id="PNX96679.1"/>
    </source>
</evidence>
<evidence type="ECO:0000259" key="5">
    <source>
        <dbReference type="PROSITE" id="PS50119"/>
    </source>
</evidence>
<reference evidence="6 7" key="2">
    <citation type="journal article" date="2017" name="Front. Plant Sci.">
        <title>Gene Classification and Mining of Molecular Markers Useful in Red Clover (Trifolium pratense) Breeding.</title>
        <authorList>
            <person name="Istvanek J."/>
            <person name="Dluhosova J."/>
            <person name="Dluhos P."/>
            <person name="Patkova L."/>
            <person name="Nedelnik J."/>
            <person name="Repkova J."/>
        </authorList>
    </citation>
    <scope>NUCLEOTIDE SEQUENCE [LARGE SCALE GENOMIC DNA]</scope>
    <source>
        <strain evidence="7">cv. Tatra</strain>
        <tissue evidence="6">Young leaves</tissue>
    </source>
</reference>
<feature type="domain" description="B box-type" evidence="5">
    <location>
        <begin position="43"/>
        <end position="87"/>
    </location>
</feature>
<dbReference type="AlphaFoldDB" id="A0A2K3N118"/>
<evidence type="ECO:0000313" key="7">
    <source>
        <dbReference type="Proteomes" id="UP000236291"/>
    </source>
</evidence>
<dbReference type="SMART" id="SM00336">
    <property type="entry name" value="BBOX"/>
    <property type="match status" value="2"/>
</dbReference>
<dbReference type="PANTHER" id="PTHR31717:SF137">
    <property type="entry name" value="B BOX-TYPE DOMAIN-CONTAINING PROTEIN"/>
    <property type="match status" value="1"/>
</dbReference>
<evidence type="ECO:0000256" key="4">
    <source>
        <dbReference type="PROSITE-ProRule" id="PRU00024"/>
    </source>
</evidence>
<dbReference type="STRING" id="57577.A0A2K3N118"/>
<sequence length="349" mass="39265">MEKVCEFCTALRPLVYCNADAAYLCLSCDAKVHWANELSGRHIRTLVCNSCRCDLAYVQCLDHKMLICRDCDQKLHDSSSPHRKRAVKTFIGCPSAKEFAALWGFEFKEIEKSDVSRKDQFAVASISSVFTDVNVIKHHRIQTRVASTASATKLDKGSSSQQGQVLYRDQERQTILQQIVDLKRFQLNEEIHHSTKVNGLQVDDKFNQQVQNSHNFATNLLGENNTIAELNPETFSSAFSQLDNLSSSSIMDLPLHGELFWTCKGSLQSNQVWPQNIQDLGICEELVCGDDFNIPDVDLTFQNYEELFGGEQDPIRGVMFGGKDVTCSSLENDIDNPSAMEVRISTTFT</sequence>
<name>A0A2K3N118_TRIPR</name>
<keyword evidence="1" id="KW-0479">Metal-binding</keyword>
<dbReference type="OrthoDB" id="1588981at2759"/>
<evidence type="ECO:0000256" key="1">
    <source>
        <dbReference type="ARBA" id="ARBA00022723"/>
    </source>
</evidence>
<dbReference type="InterPro" id="IPR049808">
    <property type="entry name" value="CONSTANS-like_Bbox1"/>
</dbReference>
<gene>
    <name evidence="6" type="ORF">L195_g019891</name>
</gene>
<dbReference type="CDD" id="cd19821">
    <property type="entry name" value="Bbox1_BBX-like"/>
    <property type="match status" value="1"/>
</dbReference>
<dbReference type="Proteomes" id="UP000236291">
    <property type="component" value="Unassembled WGS sequence"/>
</dbReference>
<dbReference type="PANTHER" id="PTHR31717">
    <property type="entry name" value="ZINC FINGER PROTEIN CONSTANS-LIKE 10"/>
    <property type="match status" value="1"/>
</dbReference>
<dbReference type="GO" id="GO:0008270">
    <property type="term" value="F:zinc ion binding"/>
    <property type="evidence" value="ECO:0007669"/>
    <property type="project" value="UniProtKB-KW"/>
</dbReference>
<accession>A0A2K3N118</accession>
<proteinExistence type="predicted"/>
<evidence type="ECO:0000256" key="3">
    <source>
        <dbReference type="ARBA" id="ARBA00022833"/>
    </source>
</evidence>
<comment type="caution">
    <text evidence="6">The sequence shown here is derived from an EMBL/GenBank/DDBJ whole genome shotgun (WGS) entry which is preliminary data.</text>
</comment>